<sequence>MKSAILALASAAFLAGTAASAATLDVVKERGELRCGVSQGVLGFSAPNDKGEWSGFDIDFCRAVAAATLGNPDKVKYVPLSTKERFTALQSGEVDLLSRQTTWTLSRDSDLGMSFVGVNYYDGQAFMVRNDLGVKSVKELSGASICTETGTTTEQNMADYFSSNNIQYQVIAFEKPDQTIQAFNTARCDVYSTDASALYAQRLTLNDPDRFVVLPEVISKEPLGPAVRQGDEQWFKVVRWTLFAMIEAEELGITKENATKMQESGTVGQKRFLGIDNEAGKALGLGPTWAFQAISAVGNYGEVFEKHLGKDSALKIDRGLNKLWNQGGLMYAPPAR</sequence>
<evidence type="ECO:0000256" key="2">
    <source>
        <dbReference type="ARBA" id="ARBA00022448"/>
    </source>
</evidence>
<feature type="domain" description="Solute-binding protein family 3/N-terminal" evidence="5">
    <location>
        <begin position="32"/>
        <end position="261"/>
    </location>
</feature>
<gene>
    <name evidence="6" type="ORF">HT585_21445</name>
</gene>
<accession>A0A7Y6Q9B8</accession>
<dbReference type="InterPro" id="IPR001638">
    <property type="entry name" value="Solute-binding_3/MltF_N"/>
</dbReference>
<keyword evidence="3 4" id="KW-0732">Signal</keyword>
<feature type="chain" id="PRO_5030713247" evidence="4">
    <location>
        <begin position="22"/>
        <end position="336"/>
    </location>
</feature>
<keyword evidence="2" id="KW-0813">Transport</keyword>
<dbReference type="EMBL" id="JABWDU010000006">
    <property type="protein sequence ID" value="NVD41436.1"/>
    <property type="molecule type" value="Genomic_DNA"/>
</dbReference>
<evidence type="ECO:0000256" key="3">
    <source>
        <dbReference type="ARBA" id="ARBA00022729"/>
    </source>
</evidence>
<comment type="caution">
    <text evidence="6">The sequence shown here is derived from an EMBL/GenBank/DDBJ whole genome shotgun (WGS) entry which is preliminary data.</text>
</comment>
<evidence type="ECO:0000313" key="6">
    <source>
        <dbReference type="EMBL" id="NVD41436.1"/>
    </source>
</evidence>
<dbReference type="GO" id="GO:0006865">
    <property type="term" value="P:amino acid transport"/>
    <property type="evidence" value="ECO:0007669"/>
    <property type="project" value="TreeGrafter"/>
</dbReference>
<dbReference type="PANTHER" id="PTHR30085">
    <property type="entry name" value="AMINO ACID ABC TRANSPORTER PERMEASE"/>
    <property type="match status" value="1"/>
</dbReference>
<keyword evidence="7" id="KW-1185">Reference proteome</keyword>
<dbReference type="Gene3D" id="3.40.190.10">
    <property type="entry name" value="Periplasmic binding protein-like II"/>
    <property type="match status" value="2"/>
</dbReference>
<protein>
    <submittedName>
        <fullName evidence="6">Amino acid ABC transporter substrate-binding protein</fullName>
    </submittedName>
</protein>
<dbReference type="Proteomes" id="UP000520198">
    <property type="component" value="Unassembled WGS sequence"/>
</dbReference>
<comment type="similarity">
    <text evidence="1">Belongs to the bacterial solute-binding protein 3 family.</text>
</comment>
<organism evidence="6 7">
    <name type="scientific">Ensifer oleiphilus</name>
    <dbReference type="NCBI Taxonomy" id="2742698"/>
    <lineage>
        <taxon>Bacteria</taxon>
        <taxon>Pseudomonadati</taxon>
        <taxon>Pseudomonadota</taxon>
        <taxon>Alphaproteobacteria</taxon>
        <taxon>Hyphomicrobiales</taxon>
        <taxon>Rhizobiaceae</taxon>
        <taxon>Sinorhizobium/Ensifer group</taxon>
        <taxon>Ensifer</taxon>
    </lineage>
</organism>
<reference evidence="6 7" key="1">
    <citation type="submission" date="2020-06" db="EMBL/GenBank/DDBJ databases">
        <authorList>
            <person name="Grouzdev D.S."/>
        </authorList>
    </citation>
    <scope>NUCLEOTIDE SEQUENCE [LARGE SCALE GENOMIC DNA]</scope>
    <source>
        <strain evidence="6 7">HO-A22</strain>
    </source>
</reference>
<evidence type="ECO:0000313" key="7">
    <source>
        <dbReference type="Proteomes" id="UP000520198"/>
    </source>
</evidence>
<dbReference type="AlphaFoldDB" id="A0A7Y6Q9B8"/>
<dbReference type="RefSeq" id="WP_176354861.1">
    <property type="nucleotide sequence ID" value="NZ_JABWDU010000006.1"/>
</dbReference>
<dbReference type="Pfam" id="PF00497">
    <property type="entry name" value="SBP_bac_3"/>
    <property type="match status" value="1"/>
</dbReference>
<feature type="signal peptide" evidence="4">
    <location>
        <begin position="1"/>
        <end position="21"/>
    </location>
</feature>
<dbReference type="SMART" id="SM00062">
    <property type="entry name" value="PBPb"/>
    <property type="match status" value="1"/>
</dbReference>
<dbReference type="InterPro" id="IPR051455">
    <property type="entry name" value="Bact_solute-bind_prot3"/>
</dbReference>
<evidence type="ECO:0000256" key="1">
    <source>
        <dbReference type="ARBA" id="ARBA00010333"/>
    </source>
</evidence>
<dbReference type="PANTHER" id="PTHR30085:SF7">
    <property type="entry name" value="AMINO-ACID ABC TRANSPORTER-BINDING PROTEIN YHDW-RELATED"/>
    <property type="match status" value="1"/>
</dbReference>
<dbReference type="SUPFAM" id="SSF53850">
    <property type="entry name" value="Periplasmic binding protein-like II"/>
    <property type="match status" value="1"/>
</dbReference>
<dbReference type="CDD" id="cd13692">
    <property type="entry name" value="PBP2_BztA"/>
    <property type="match status" value="1"/>
</dbReference>
<evidence type="ECO:0000256" key="4">
    <source>
        <dbReference type="SAM" id="SignalP"/>
    </source>
</evidence>
<evidence type="ECO:0000259" key="5">
    <source>
        <dbReference type="SMART" id="SM00062"/>
    </source>
</evidence>
<proteinExistence type="inferred from homology"/>
<name>A0A7Y6Q9B8_9HYPH</name>